<dbReference type="HOGENOM" id="CLU_154470_0_0_0"/>
<dbReference type="eggNOG" id="ENOG503301F">
    <property type="taxonomic scope" value="Bacteria"/>
</dbReference>
<reference evidence="1 2" key="1">
    <citation type="journal article" date="2014" name="PLoS ONE">
        <title>The first complete genome sequence of the class fimbriimonadia in the phylum armatimonadetes.</title>
        <authorList>
            <person name="Hu Z.Y."/>
            <person name="Wang Y.Z."/>
            <person name="Im W.T."/>
            <person name="Wang S.Y."/>
            <person name="Zhao G.P."/>
            <person name="Zheng H.J."/>
            <person name="Quan Z.X."/>
        </authorList>
    </citation>
    <scope>NUCLEOTIDE SEQUENCE [LARGE SCALE GENOMIC DNA]</scope>
    <source>
        <strain evidence="1">Gsoil 348</strain>
    </source>
</reference>
<organism evidence="1 2">
    <name type="scientific">Fimbriimonas ginsengisoli Gsoil 348</name>
    <dbReference type="NCBI Taxonomy" id="661478"/>
    <lineage>
        <taxon>Bacteria</taxon>
        <taxon>Bacillati</taxon>
        <taxon>Armatimonadota</taxon>
        <taxon>Fimbriimonadia</taxon>
        <taxon>Fimbriimonadales</taxon>
        <taxon>Fimbriimonadaceae</taxon>
        <taxon>Fimbriimonas</taxon>
    </lineage>
</organism>
<evidence type="ECO:0000313" key="1">
    <source>
        <dbReference type="EMBL" id="AIE85835.1"/>
    </source>
</evidence>
<gene>
    <name evidence="1" type="ORF">OP10G_2467</name>
</gene>
<dbReference type="STRING" id="661478.OP10G_2467"/>
<protein>
    <submittedName>
        <fullName evidence="1">Uncharacterized protein</fullName>
    </submittedName>
</protein>
<dbReference type="OrthoDB" id="288758at2"/>
<dbReference type="RefSeq" id="WP_025225604.1">
    <property type="nucleotide sequence ID" value="NZ_CP007139.1"/>
</dbReference>
<sequence length="137" mass="14749">MNNTTPEIRDLARRLLANEDRTSVDAAVGVCQELRQPLIKLAGTEGFRALLSRALSLAKTQDPLLAGLRVGADGALERFEPLDPQTSHSRWAEAEVQLIAQLLALLATFIGQPLTLQLVRGIWPNLADEVAGGGNNS</sequence>
<accession>A0A068NSS9</accession>
<dbReference type="AlphaFoldDB" id="A0A068NSS9"/>
<name>A0A068NSS9_FIMGI</name>
<keyword evidence="2" id="KW-1185">Reference proteome</keyword>
<dbReference type="Proteomes" id="UP000027982">
    <property type="component" value="Chromosome"/>
</dbReference>
<dbReference type="EMBL" id="CP007139">
    <property type="protein sequence ID" value="AIE85835.1"/>
    <property type="molecule type" value="Genomic_DNA"/>
</dbReference>
<dbReference type="KEGG" id="fgi:OP10G_2467"/>
<proteinExistence type="predicted"/>
<evidence type="ECO:0000313" key="2">
    <source>
        <dbReference type="Proteomes" id="UP000027982"/>
    </source>
</evidence>